<proteinExistence type="predicted"/>
<name>A0A3R7MR58_PENVA</name>
<evidence type="ECO:0000313" key="9">
    <source>
        <dbReference type="Proteomes" id="UP000283509"/>
    </source>
</evidence>
<dbReference type="EMBL" id="QCYY01000633">
    <property type="protein sequence ID" value="ROT83770.1"/>
    <property type="molecule type" value="Genomic_DNA"/>
</dbReference>
<dbReference type="Proteomes" id="UP000283509">
    <property type="component" value="Unassembled WGS sequence"/>
</dbReference>
<feature type="region of interest" description="Disordered" evidence="6">
    <location>
        <begin position="1"/>
        <end position="33"/>
    </location>
</feature>
<dbReference type="AlphaFoldDB" id="A0A3R7MR58"/>
<feature type="compositionally biased region" description="Basic and acidic residues" evidence="6">
    <location>
        <begin position="1"/>
        <end position="12"/>
    </location>
</feature>
<evidence type="ECO:0000259" key="7">
    <source>
        <dbReference type="PROSITE" id="PS50240"/>
    </source>
</evidence>
<dbReference type="PRINTS" id="PR00722">
    <property type="entry name" value="CHYMOTRYPSIN"/>
</dbReference>
<comment type="caution">
    <text evidence="8">The sequence shown here is derived from an EMBL/GenBank/DDBJ whole genome shotgun (WGS) entry which is preliminary data.</text>
</comment>
<dbReference type="SUPFAM" id="SSF50494">
    <property type="entry name" value="Trypsin-like serine proteases"/>
    <property type="match status" value="1"/>
</dbReference>
<dbReference type="PANTHER" id="PTHR24252">
    <property type="entry name" value="ACROSIN-RELATED"/>
    <property type="match status" value="1"/>
</dbReference>
<dbReference type="OrthoDB" id="414661at2759"/>
<dbReference type="PROSITE" id="PS50240">
    <property type="entry name" value="TRYPSIN_DOM"/>
    <property type="match status" value="1"/>
</dbReference>
<dbReference type="Gene3D" id="2.40.10.10">
    <property type="entry name" value="Trypsin-like serine proteases"/>
    <property type="match status" value="1"/>
</dbReference>
<dbReference type="PANTHER" id="PTHR24252:SF7">
    <property type="entry name" value="HYALIN"/>
    <property type="match status" value="1"/>
</dbReference>
<reference evidence="8 9" key="1">
    <citation type="submission" date="2018-04" db="EMBL/GenBank/DDBJ databases">
        <authorList>
            <person name="Zhang X."/>
            <person name="Yuan J."/>
            <person name="Li F."/>
            <person name="Xiang J."/>
        </authorList>
    </citation>
    <scope>NUCLEOTIDE SEQUENCE [LARGE SCALE GENOMIC DNA]</scope>
    <source>
        <tissue evidence="8">Muscle</tissue>
    </source>
</reference>
<keyword evidence="3 5" id="KW-0720">Serine protease</keyword>
<evidence type="ECO:0000256" key="1">
    <source>
        <dbReference type="ARBA" id="ARBA00022670"/>
    </source>
</evidence>
<keyword evidence="4" id="KW-1015">Disulfide bond</keyword>
<evidence type="ECO:0000256" key="2">
    <source>
        <dbReference type="ARBA" id="ARBA00022801"/>
    </source>
</evidence>
<evidence type="ECO:0000256" key="3">
    <source>
        <dbReference type="ARBA" id="ARBA00022825"/>
    </source>
</evidence>
<dbReference type="Pfam" id="PF00089">
    <property type="entry name" value="Trypsin"/>
    <property type="match status" value="1"/>
</dbReference>
<keyword evidence="2 5" id="KW-0378">Hydrolase</keyword>
<dbReference type="GO" id="GO:0006508">
    <property type="term" value="P:proteolysis"/>
    <property type="evidence" value="ECO:0007669"/>
    <property type="project" value="UniProtKB-KW"/>
</dbReference>
<dbReference type="InterPro" id="IPR018114">
    <property type="entry name" value="TRYPSIN_HIS"/>
</dbReference>
<keyword evidence="9" id="KW-1185">Reference proteome</keyword>
<dbReference type="CDD" id="cd00190">
    <property type="entry name" value="Tryp_SPc"/>
    <property type="match status" value="1"/>
</dbReference>
<keyword evidence="1 5" id="KW-0645">Protease</keyword>
<dbReference type="GO" id="GO:0004252">
    <property type="term" value="F:serine-type endopeptidase activity"/>
    <property type="evidence" value="ECO:0007669"/>
    <property type="project" value="InterPro"/>
</dbReference>
<dbReference type="SMART" id="SM00020">
    <property type="entry name" value="Tryp_SPc"/>
    <property type="match status" value="1"/>
</dbReference>
<dbReference type="InterPro" id="IPR009003">
    <property type="entry name" value="Peptidase_S1_PA"/>
</dbReference>
<feature type="domain" description="Peptidase S1" evidence="7">
    <location>
        <begin position="44"/>
        <end position="279"/>
    </location>
</feature>
<evidence type="ECO:0000256" key="6">
    <source>
        <dbReference type="SAM" id="MobiDB-lite"/>
    </source>
</evidence>
<protein>
    <submittedName>
        <fullName evidence="8">Putative trypsin-1-like isoform X2</fullName>
    </submittedName>
</protein>
<evidence type="ECO:0000256" key="4">
    <source>
        <dbReference type="ARBA" id="ARBA00023157"/>
    </source>
</evidence>
<dbReference type="InterPro" id="IPR043504">
    <property type="entry name" value="Peptidase_S1_PA_chymotrypsin"/>
</dbReference>
<evidence type="ECO:0000256" key="5">
    <source>
        <dbReference type="RuleBase" id="RU363034"/>
    </source>
</evidence>
<sequence>MSRPRPCERESPTAEPPVTAPTAEPPVTAPPSSECGLVNRRSRIVGGIVTEENEYPWLVALSSVSGSNQPFCGGSVYTSAWVITASHCVDGKSSAQFEVLFHMWDWYTYDPDVVKRAVSYYVMHEDYNPKTFDNDIALVRIATPVDLSLTGIAPVCLPPPTADYTGAEAVVTGWGTLSTGGYQPVRPMEVTVPIRSRAECEGAYGSSAITDNMICAGLAEGGKDSCQGDSGGPLTVAASDGRHHLAGVVSWGFGCAEPGYYGVYADVRNYIAFIHETVEKGYDELRSLPERQ</sequence>
<evidence type="ECO:0000313" key="8">
    <source>
        <dbReference type="EMBL" id="ROT83770.1"/>
    </source>
</evidence>
<reference evidence="8 9" key="2">
    <citation type="submission" date="2019-01" db="EMBL/GenBank/DDBJ databases">
        <title>The decoding of complex shrimp genome reveals the adaptation for benthos swimmer, frequently molting mechanism and breeding impact on genome.</title>
        <authorList>
            <person name="Sun Y."/>
            <person name="Gao Y."/>
            <person name="Yu Y."/>
        </authorList>
    </citation>
    <scope>NUCLEOTIDE SEQUENCE [LARGE SCALE GENOMIC DNA]</scope>
    <source>
        <tissue evidence="8">Muscle</tissue>
    </source>
</reference>
<dbReference type="PROSITE" id="PS00135">
    <property type="entry name" value="TRYPSIN_SER"/>
    <property type="match status" value="1"/>
</dbReference>
<gene>
    <name evidence="8" type="ORF">C7M84_023049</name>
</gene>
<dbReference type="FunFam" id="2.40.10.10:FF:000006">
    <property type="entry name" value="Serine proteinase stubble"/>
    <property type="match status" value="1"/>
</dbReference>
<organism evidence="8 9">
    <name type="scientific">Penaeus vannamei</name>
    <name type="common">Whiteleg shrimp</name>
    <name type="synonym">Litopenaeus vannamei</name>
    <dbReference type="NCBI Taxonomy" id="6689"/>
    <lineage>
        <taxon>Eukaryota</taxon>
        <taxon>Metazoa</taxon>
        <taxon>Ecdysozoa</taxon>
        <taxon>Arthropoda</taxon>
        <taxon>Crustacea</taxon>
        <taxon>Multicrustacea</taxon>
        <taxon>Malacostraca</taxon>
        <taxon>Eumalacostraca</taxon>
        <taxon>Eucarida</taxon>
        <taxon>Decapoda</taxon>
        <taxon>Dendrobranchiata</taxon>
        <taxon>Penaeoidea</taxon>
        <taxon>Penaeidae</taxon>
        <taxon>Penaeus</taxon>
    </lineage>
</organism>
<accession>A0A3R7MR58</accession>
<dbReference type="InterPro" id="IPR001314">
    <property type="entry name" value="Peptidase_S1A"/>
</dbReference>
<dbReference type="InterPro" id="IPR001254">
    <property type="entry name" value="Trypsin_dom"/>
</dbReference>
<feature type="compositionally biased region" description="Pro residues" evidence="6">
    <location>
        <begin position="14"/>
        <end position="29"/>
    </location>
</feature>
<dbReference type="InterPro" id="IPR033116">
    <property type="entry name" value="TRYPSIN_SER"/>
</dbReference>
<dbReference type="PROSITE" id="PS00134">
    <property type="entry name" value="TRYPSIN_HIS"/>
    <property type="match status" value="1"/>
</dbReference>